<evidence type="ECO:0000313" key="9">
    <source>
        <dbReference type="EMBL" id="TKW65067.1"/>
    </source>
</evidence>
<evidence type="ECO:0000256" key="1">
    <source>
        <dbReference type="ARBA" id="ARBA00022605"/>
    </source>
</evidence>
<dbReference type="PIRSF" id="PIRSF033887">
    <property type="entry name" value="PduX"/>
    <property type="match status" value="1"/>
</dbReference>
<evidence type="ECO:0000256" key="6">
    <source>
        <dbReference type="SAM" id="MobiDB-lite"/>
    </source>
</evidence>
<dbReference type="InterPro" id="IPR013750">
    <property type="entry name" value="GHMP_kinase_C_dom"/>
</dbReference>
<dbReference type="Proteomes" id="UP000315344">
    <property type="component" value="Unassembled WGS sequence"/>
</dbReference>
<keyword evidence="1" id="KW-0028">Amino-acid biosynthesis</keyword>
<dbReference type="InterPro" id="IPR014721">
    <property type="entry name" value="Ribsml_uS5_D2-typ_fold_subgr"/>
</dbReference>
<keyword evidence="5" id="KW-0067">ATP-binding</keyword>
<sequence length="331" mass="35420">MRRSRRDEPMPKSASPKTSEEKPPPTPGADGALRIGTGRATGHHGEFLQGVFEGSDGRLHRGLITLPMAREVSVVTFWPRPDGTISTRPENRTKAARAAKLALTHLGLAQAGGELTIESSIPVSHGYGSSTADVVAAIRAVADAAGRTLRSDTVCRLASEAEGASDAIAYDNQTVLFAQREGRAIEHLGGELPPLVVIGIRTMCTPIDTLALPPARYSPFEIEMFRALRGAARRAVSHQDPRLLGKLASCSAWISQRHLPKPQFHEFVQLAEAHGACGVQVSHSGTLIGAMFDATQSGLEAEILPFMDAVQETGRRKITAFAVNAELDFLP</sequence>
<organism evidence="9 10">
    <name type="scientific">Paracoccus denitrificans</name>
    <dbReference type="NCBI Taxonomy" id="266"/>
    <lineage>
        <taxon>Bacteria</taxon>
        <taxon>Pseudomonadati</taxon>
        <taxon>Pseudomonadota</taxon>
        <taxon>Alphaproteobacteria</taxon>
        <taxon>Rhodobacterales</taxon>
        <taxon>Paracoccaceae</taxon>
        <taxon>Paracoccus</taxon>
    </lineage>
</organism>
<protein>
    <submittedName>
        <fullName evidence="9">Kinase</fullName>
    </submittedName>
</protein>
<keyword evidence="2" id="KW-0808">Transferase</keyword>
<evidence type="ECO:0000256" key="5">
    <source>
        <dbReference type="ARBA" id="ARBA00022840"/>
    </source>
</evidence>
<proteinExistence type="predicted"/>
<feature type="compositionally biased region" description="Basic and acidic residues" evidence="6">
    <location>
        <begin position="1"/>
        <end position="10"/>
    </location>
</feature>
<evidence type="ECO:0000256" key="4">
    <source>
        <dbReference type="ARBA" id="ARBA00022777"/>
    </source>
</evidence>
<dbReference type="InterPro" id="IPR020568">
    <property type="entry name" value="Ribosomal_Su5_D2-typ_SF"/>
</dbReference>
<dbReference type="GO" id="GO:0016301">
    <property type="term" value="F:kinase activity"/>
    <property type="evidence" value="ECO:0007669"/>
    <property type="project" value="UniProtKB-KW"/>
</dbReference>
<evidence type="ECO:0000259" key="7">
    <source>
        <dbReference type="Pfam" id="PF00288"/>
    </source>
</evidence>
<keyword evidence="3" id="KW-0547">Nucleotide-binding</keyword>
<dbReference type="GO" id="GO:0008652">
    <property type="term" value="P:amino acid biosynthetic process"/>
    <property type="evidence" value="ECO:0007669"/>
    <property type="project" value="UniProtKB-KW"/>
</dbReference>
<reference evidence="9 10" key="1">
    <citation type="journal article" date="2017" name="Nat. Commun.">
        <title>In situ click chemistry generation of cyclooxygenase-2 inhibitors.</title>
        <authorList>
            <person name="Bhardwaj A."/>
            <person name="Kaur J."/>
            <person name="Wuest M."/>
            <person name="Wuest F."/>
        </authorList>
    </citation>
    <scope>NUCLEOTIDE SEQUENCE [LARGE SCALE GENOMIC DNA]</scope>
    <source>
        <strain evidence="9">S2_012_000_R3_94</strain>
    </source>
</reference>
<dbReference type="PANTHER" id="PTHR20861">
    <property type="entry name" value="HOMOSERINE/4-DIPHOSPHOCYTIDYL-2-C-METHYL-D-ERYTHRITOL KINASE"/>
    <property type="match status" value="1"/>
</dbReference>
<evidence type="ECO:0000256" key="3">
    <source>
        <dbReference type="ARBA" id="ARBA00022741"/>
    </source>
</evidence>
<dbReference type="GO" id="GO:0005524">
    <property type="term" value="F:ATP binding"/>
    <property type="evidence" value="ECO:0007669"/>
    <property type="project" value="UniProtKB-KW"/>
</dbReference>
<gene>
    <name evidence="9" type="ORF">DI616_16160</name>
</gene>
<dbReference type="Gene3D" id="3.30.230.10">
    <property type="match status" value="1"/>
</dbReference>
<evidence type="ECO:0000259" key="8">
    <source>
        <dbReference type="Pfam" id="PF08544"/>
    </source>
</evidence>
<evidence type="ECO:0000313" key="10">
    <source>
        <dbReference type="Proteomes" id="UP000315344"/>
    </source>
</evidence>
<evidence type="ECO:0000256" key="2">
    <source>
        <dbReference type="ARBA" id="ARBA00022679"/>
    </source>
</evidence>
<comment type="caution">
    <text evidence="9">The sequence shown here is derived from an EMBL/GenBank/DDBJ whole genome shotgun (WGS) entry which is preliminary data.</text>
</comment>
<dbReference type="Pfam" id="PF00288">
    <property type="entry name" value="GHMP_kinases_N"/>
    <property type="match status" value="1"/>
</dbReference>
<dbReference type="AlphaFoldDB" id="A0A533I3H7"/>
<name>A0A533I3H7_PARDE</name>
<dbReference type="InterPro" id="IPR012363">
    <property type="entry name" value="PduX"/>
</dbReference>
<dbReference type="Pfam" id="PF08544">
    <property type="entry name" value="GHMP_kinases_C"/>
    <property type="match status" value="1"/>
</dbReference>
<dbReference type="SUPFAM" id="SSF54211">
    <property type="entry name" value="Ribosomal protein S5 domain 2-like"/>
    <property type="match status" value="1"/>
</dbReference>
<feature type="domain" description="GHMP kinase N-terminal" evidence="7">
    <location>
        <begin position="96"/>
        <end position="167"/>
    </location>
</feature>
<keyword evidence="4 9" id="KW-0418">Kinase</keyword>
<feature type="region of interest" description="Disordered" evidence="6">
    <location>
        <begin position="1"/>
        <end position="42"/>
    </location>
</feature>
<accession>A0A533I3H7</accession>
<dbReference type="InterPro" id="IPR006204">
    <property type="entry name" value="GHMP_kinase_N_dom"/>
</dbReference>
<feature type="domain" description="GHMP kinase C-terminal" evidence="8">
    <location>
        <begin position="233"/>
        <end position="294"/>
    </location>
</feature>
<dbReference type="EMBL" id="VAFL01000016">
    <property type="protein sequence ID" value="TKW65067.1"/>
    <property type="molecule type" value="Genomic_DNA"/>
</dbReference>
<dbReference type="PANTHER" id="PTHR20861:SF1">
    <property type="entry name" value="HOMOSERINE KINASE"/>
    <property type="match status" value="1"/>
</dbReference>